<evidence type="ECO:0000313" key="8">
    <source>
        <dbReference type="EMBL" id="JAG16373.1"/>
    </source>
</evidence>
<reference evidence="9" key="2">
    <citation type="submission" date="2014-07" db="EMBL/GenBank/DDBJ databases">
        <authorList>
            <person name="Hull J."/>
        </authorList>
    </citation>
    <scope>NUCLEOTIDE SEQUENCE</scope>
</reference>
<dbReference type="InterPro" id="IPR012341">
    <property type="entry name" value="6hp_glycosidase-like_sf"/>
</dbReference>
<dbReference type="AlphaFoldDB" id="A0A0A9X8P1"/>
<comment type="catalytic activity">
    <reaction evidence="1 7">
        <text>alpha,alpha-trehalose + H2O = alpha-D-glucose + beta-D-glucose</text>
        <dbReference type="Rhea" id="RHEA:32675"/>
        <dbReference type="ChEBI" id="CHEBI:15377"/>
        <dbReference type="ChEBI" id="CHEBI:15903"/>
        <dbReference type="ChEBI" id="CHEBI:16551"/>
        <dbReference type="ChEBI" id="CHEBI:17925"/>
        <dbReference type="EC" id="3.2.1.28"/>
    </reaction>
</comment>
<organism evidence="9">
    <name type="scientific">Lygus hesperus</name>
    <name type="common">Western plant bug</name>
    <dbReference type="NCBI Taxonomy" id="30085"/>
    <lineage>
        <taxon>Eukaryota</taxon>
        <taxon>Metazoa</taxon>
        <taxon>Ecdysozoa</taxon>
        <taxon>Arthropoda</taxon>
        <taxon>Hexapoda</taxon>
        <taxon>Insecta</taxon>
        <taxon>Pterygota</taxon>
        <taxon>Neoptera</taxon>
        <taxon>Paraneoptera</taxon>
        <taxon>Hemiptera</taxon>
        <taxon>Heteroptera</taxon>
        <taxon>Panheteroptera</taxon>
        <taxon>Cimicomorpha</taxon>
        <taxon>Miridae</taxon>
        <taxon>Mirini</taxon>
        <taxon>Lygus</taxon>
    </lineage>
</organism>
<name>A0A0A9X8P1_LYGHE</name>
<keyword evidence="6 7" id="KW-0326">Glycosidase</keyword>
<dbReference type="EMBL" id="GBHO01027230">
    <property type="protein sequence ID" value="JAG16374.1"/>
    <property type="molecule type" value="Transcribed_RNA"/>
</dbReference>
<keyword evidence="5 7" id="KW-0378">Hydrolase</keyword>
<dbReference type="InterPro" id="IPR018232">
    <property type="entry name" value="Glyco_hydro_37_CS"/>
</dbReference>
<evidence type="ECO:0000256" key="6">
    <source>
        <dbReference type="ARBA" id="ARBA00023295"/>
    </source>
</evidence>
<accession>A0A0A9X8P1</accession>
<evidence type="ECO:0000256" key="3">
    <source>
        <dbReference type="ARBA" id="ARBA00012757"/>
    </source>
</evidence>
<dbReference type="Pfam" id="PF01204">
    <property type="entry name" value="Trehalase"/>
    <property type="match status" value="1"/>
</dbReference>
<evidence type="ECO:0000256" key="1">
    <source>
        <dbReference type="ARBA" id="ARBA00001576"/>
    </source>
</evidence>
<dbReference type="GO" id="GO:0005993">
    <property type="term" value="P:trehalose catabolic process"/>
    <property type="evidence" value="ECO:0007669"/>
    <property type="project" value="TreeGrafter"/>
</dbReference>
<gene>
    <name evidence="9" type="primary">TREA_9</name>
    <name evidence="8" type="synonym">TREA_13</name>
    <name evidence="8" type="ORF">CM83_86571</name>
    <name evidence="9" type="ORF">CM83_86574</name>
</gene>
<evidence type="ECO:0000313" key="9">
    <source>
        <dbReference type="EMBL" id="JAG16374.1"/>
    </source>
</evidence>
<dbReference type="EC" id="3.2.1.28" evidence="3 7"/>
<dbReference type="Gene3D" id="1.50.10.10">
    <property type="match status" value="1"/>
</dbReference>
<comment type="similarity">
    <text evidence="2 7">Belongs to the glycosyl hydrolase 37 family.</text>
</comment>
<dbReference type="PANTHER" id="PTHR23403">
    <property type="entry name" value="TREHALASE"/>
    <property type="match status" value="1"/>
</dbReference>
<evidence type="ECO:0000256" key="2">
    <source>
        <dbReference type="ARBA" id="ARBA00005615"/>
    </source>
</evidence>
<dbReference type="GO" id="GO:0004555">
    <property type="term" value="F:alpha,alpha-trehalase activity"/>
    <property type="evidence" value="ECO:0007669"/>
    <property type="project" value="UniProtKB-EC"/>
</dbReference>
<dbReference type="PRINTS" id="PR00744">
    <property type="entry name" value="GLHYDRLASE37"/>
</dbReference>
<reference evidence="9" key="1">
    <citation type="journal article" date="2014" name="PLoS ONE">
        <title>Transcriptome-Based Identification of ABC Transporters in the Western Tarnished Plant Bug Lygus hesperus.</title>
        <authorList>
            <person name="Hull J.J."/>
            <person name="Chaney K."/>
            <person name="Geib S.M."/>
            <person name="Fabrick J.A."/>
            <person name="Brent C.S."/>
            <person name="Walsh D."/>
            <person name="Lavine L.C."/>
        </authorList>
    </citation>
    <scope>NUCLEOTIDE SEQUENCE</scope>
</reference>
<dbReference type="PROSITE" id="PS00928">
    <property type="entry name" value="TREHALASE_2"/>
    <property type="match status" value="1"/>
</dbReference>
<sequence>MYGTVKGMLENFMTIVERYGFIPNGGRVYYLMRSQPPLLTAMVDSYIQATNDYEFLDRHIGTLEKELHFWLSNHTTLVEKDGKEYTLARYYDMSSGPRPESYREDIHSAAIFKTEEEKDDFYSQLKAAAESGWDFSSRWFILNGTNQGNLTSTKVKKIIPVDLNAMIYWNADLLSKFYKKLGNTVKAIEYGLLAAEWLEAVEKILWHEEVGAWLDYDLINQMKRDYFYPSNLAPLWTGCYDPARKAYYLGHLLEYLRRSKVMVNEGALPTTLEHSGEQWDYPNAWAPNQAIIIQGLQRLGTREAEEMAAQLASKWVYTNYRGFEETGKMFEKYNSELVGSGGGGGEYAPQEGFGWTNGVIFELLDYYGRYFRSTNRVEPTSVSQGYISRSQVYLLLFTGFVKLL</sequence>
<dbReference type="SUPFAM" id="SSF48208">
    <property type="entry name" value="Six-hairpin glycosidases"/>
    <property type="match status" value="1"/>
</dbReference>
<protein>
    <recommendedName>
        <fullName evidence="4 7">Trehalase</fullName>
        <ecNumber evidence="3 7">3.2.1.28</ecNumber>
    </recommendedName>
    <alternativeName>
        <fullName evidence="7">Alpha-trehalose glucohydrolase</fullName>
    </alternativeName>
</protein>
<dbReference type="InterPro" id="IPR008928">
    <property type="entry name" value="6-hairpin_glycosidase_sf"/>
</dbReference>
<dbReference type="InterPro" id="IPR001661">
    <property type="entry name" value="Glyco_hydro_37"/>
</dbReference>
<evidence type="ECO:0000256" key="4">
    <source>
        <dbReference type="ARBA" id="ARBA00019905"/>
    </source>
</evidence>
<proteinExistence type="inferred from homology"/>
<dbReference type="PANTHER" id="PTHR23403:SF1">
    <property type="entry name" value="TREHALASE"/>
    <property type="match status" value="1"/>
</dbReference>
<evidence type="ECO:0000256" key="7">
    <source>
        <dbReference type="RuleBase" id="RU361180"/>
    </source>
</evidence>
<evidence type="ECO:0000256" key="5">
    <source>
        <dbReference type="ARBA" id="ARBA00022801"/>
    </source>
</evidence>
<dbReference type="EMBL" id="GBHO01027231">
    <property type="protein sequence ID" value="JAG16373.1"/>
    <property type="molecule type" value="Transcribed_RNA"/>
</dbReference>